<dbReference type="AlphaFoldDB" id="A0A6J4MYC3"/>
<evidence type="ECO:0000313" key="3">
    <source>
        <dbReference type="EMBL" id="CAA9369983.1"/>
    </source>
</evidence>
<name>A0A6J4MYC3_9ACTN</name>
<dbReference type="InterPro" id="IPR015890">
    <property type="entry name" value="Chorismate_C"/>
</dbReference>
<keyword evidence="3" id="KW-0808">Transferase</keyword>
<dbReference type="InterPro" id="IPR005801">
    <property type="entry name" value="ADC_synthase"/>
</dbReference>
<dbReference type="GO" id="GO:0008153">
    <property type="term" value="P:4-aminobenzoate biosynthetic process"/>
    <property type="evidence" value="ECO:0007669"/>
    <property type="project" value="TreeGrafter"/>
</dbReference>
<dbReference type="PANTHER" id="PTHR11236:SF18">
    <property type="entry name" value="AMINODEOXYCHORISMATE SYNTHASE"/>
    <property type="match status" value="1"/>
</dbReference>
<protein>
    <submittedName>
        <fullName evidence="3">Para-aminobenzoate synthase, aminase component</fullName>
        <ecNumber evidence="3">2.6.1.85</ecNumber>
    </submittedName>
</protein>
<dbReference type="SUPFAM" id="SSF56322">
    <property type="entry name" value="ADC synthase"/>
    <property type="match status" value="1"/>
</dbReference>
<evidence type="ECO:0000256" key="1">
    <source>
        <dbReference type="SAM" id="MobiDB-lite"/>
    </source>
</evidence>
<keyword evidence="3" id="KW-0032">Aminotransferase</keyword>
<dbReference type="Pfam" id="PF00425">
    <property type="entry name" value="Chorismate_bind"/>
    <property type="match status" value="1"/>
</dbReference>
<organism evidence="3">
    <name type="scientific">uncultured Nocardioidaceae bacterium</name>
    <dbReference type="NCBI Taxonomy" id="253824"/>
    <lineage>
        <taxon>Bacteria</taxon>
        <taxon>Bacillati</taxon>
        <taxon>Actinomycetota</taxon>
        <taxon>Actinomycetes</taxon>
        <taxon>Propionibacteriales</taxon>
        <taxon>Nocardioidaceae</taxon>
        <taxon>environmental samples</taxon>
    </lineage>
</organism>
<reference evidence="3" key="1">
    <citation type="submission" date="2020-02" db="EMBL/GenBank/DDBJ databases">
        <authorList>
            <person name="Meier V. D."/>
        </authorList>
    </citation>
    <scope>NUCLEOTIDE SEQUENCE</scope>
    <source>
        <strain evidence="3">AVDCRST_MAG47</strain>
    </source>
</reference>
<dbReference type="EC" id="2.6.1.85" evidence="3"/>
<dbReference type="Gene3D" id="3.60.120.10">
    <property type="entry name" value="Anthranilate synthase"/>
    <property type="match status" value="1"/>
</dbReference>
<dbReference type="GO" id="GO:0000162">
    <property type="term" value="P:L-tryptophan biosynthetic process"/>
    <property type="evidence" value="ECO:0007669"/>
    <property type="project" value="TreeGrafter"/>
</dbReference>
<dbReference type="GO" id="GO:0046820">
    <property type="term" value="F:4-amino-4-deoxychorismate synthase activity"/>
    <property type="evidence" value="ECO:0007669"/>
    <property type="project" value="UniProtKB-EC"/>
</dbReference>
<dbReference type="InterPro" id="IPR019999">
    <property type="entry name" value="Anth_synth_I-like"/>
</dbReference>
<dbReference type="GO" id="GO:0005737">
    <property type="term" value="C:cytoplasm"/>
    <property type="evidence" value="ECO:0007669"/>
    <property type="project" value="TreeGrafter"/>
</dbReference>
<dbReference type="PANTHER" id="PTHR11236">
    <property type="entry name" value="AMINOBENZOATE/ANTHRANILATE SYNTHASE"/>
    <property type="match status" value="1"/>
</dbReference>
<sequence length="450" mass="49080">MNEADEIEAFREAGASSDRVFWLDGGGARPWSGSRSVLGALADDDVSLTFDATSRTVLRHASGESEQVGDDIFTVLEEQVAADGGDPSVSWVGYLGYGCRTDLPGRPADPASGVPDAVWMRLRNPRTLTSRRRSRKVETALAPTGTSASAVSGSHERPLDEYAAAFEEVQRQLRLGNSYEVNLTYRERVESELDPVSAYLRLRTVNPAPYSGYLQHHGVHLLSSSPERFATVDRHRTIEAKPIKGTTPRGATVEEDEEHRRRLATDPKYRAENLMIVDLMRNDLSMVCDPGTVSVPTLMEVESYESVHQLVSTVRGRLRGDVTTIGALRSLFPAGSMTGAPKRRTMEIIDAVESSPRGAYAGAFGWISGDGRADLSVVIRTLVAIRASAASTPHERPLDLARAPSRRGWGYELGTGGGVTVRSTVEDEYAETRWKAARLRTALQSPQPEG</sequence>
<gene>
    <name evidence="3" type="ORF">AVDCRST_MAG47-1113</name>
</gene>
<accession>A0A6J4MYC3</accession>
<dbReference type="PRINTS" id="PR00095">
    <property type="entry name" value="ANTSNTHASEI"/>
</dbReference>
<feature type="region of interest" description="Disordered" evidence="1">
    <location>
        <begin position="130"/>
        <end position="156"/>
    </location>
</feature>
<dbReference type="EMBL" id="CADCUK010000079">
    <property type="protein sequence ID" value="CAA9369983.1"/>
    <property type="molecule type" value="Genomic_DNA"/>
</dbReference>
<evidence type="ECO:0000259" key="2">
    <source>
        <dbReference type="Pfam" id="PF00425"/>
    </source>
</evidence>
<proteinExistence type="predicted"/>
<feature type="domain" description="Chorismate-utilising enzyme C-terminal" evidence="2">
    <location>
        <begin position="160"/>
        <end position="435"/>
    </location>
</feature>